<gene>
    <name evidence="1" type="ORF">R4I43_32695</name>
</gene>
<dbReference type="Proteomes" id="UP001327093">
    <property type="component" value="Unassembled WGS sequence"/>
</dbReference>
<keyword evidence="2" id="KW-1185">Reference proteome</keyword>
<reference evidence="1 2" key="1">
    <citation type="submission" date="2023-10" db="EMBL/GenBank/DDBJ databases">
        <title>Saccharopolyspora sp. nov., isolated from mangrove soil.</title>
        <authorList>
            <person name="Lu Y."/>
            <person name="Liu W."/>
        </authorList>
    </citation>
    <scope>NUCLEOTIDE SEQUENCE [LARGE SCALE GENOMIC DNA]</scope>
    <source>
        <strain evidence="1 2">S2-29</strain>
    </source>
</reference>
<organism evidence="1 2">
    <name type="scientific">Saccharopolyspora mangrovi</name>
    <dbReference type="NCBI Taxonomy" id="3082379"/>
    <lineage>
        <taxon>Bacteria</taxon>
        <taxon>Bacillati</taxon>
        <taxon>Actinomycetota</taxon>
        <taxon>Actinomycetes</taxon>
        <taxon>Pseudonocardiales</taxon>
        <taxon>Pseudonocardiaceae</taxon>
        <taxon>Saccharopolyspora</taxon>
    </lineage>
</organism>
<dbReference type="RefSeq" id="WP_324269593.1">
    <property type="nucleotide sequence ID" value="NZ_JAWLNX010000038.1"/>
</dbReference>
<dbReference type="EMBL" id="JAWLNX010000038">
    <property type="protein sequence ID" value="MEB3372170.1"/>
    <property type="molecule type" value="Genomic_DNA"/>
</dbReference>
<comment type="caution">
    <text evidence="1">The sequence shown here is derived from an EMBL/GenBank/DDBJ whole genome shotgun (WGS) entry which is preliminary data.</text>
</comment>
<name>A0ABU6AKV3_9PSEU</name>
<protein>
    <submittedName>
        <fullName evidence="1">Uncharacterized protein</fullName>
    </submittedName>
</protein>
<evidence type="ECO:0000313" key="2">
    <source>
        <dbReference type="Proteomes" id="UP001327093"/>
    </source>
</evidence>
<evidence type="ECO:0000313" key="1">
    <source>
        <dbReference type="EMBL" id="MEB3372170.1"/>
    </source>
</evidence>
<accession>A0ABU6AKV3</accession>
<sequence length="66" mass="7145">MQRHLVSAVDQRADLSGCDLDALDGGFAGDVDQCPAIRRQLGIATSGRSRLICLMTPEARSITKTW</sequence>
<proteinExistence type="predicted"/>